<feature type="region of interest" description="Disordered" evidence="1">
    <location>
        <begin position="204"/>
        <end position="224"/>
    </location>
</feature>
<dbReference type="GeneTree" id="ENSGT01010000228637"/>
<dbReference type="AlphaFoldDB" id="A0AAY4D4B9"/>
<reference evidence="3" key="2">
    <citation type="submission" date="2025-08" db="UniProtKB">
        <authorList>
            <consortium name="Ensembl"/>
        </authorList>
    </citation>
    <scope>IDENTIFICATION</scope>
</reference>
<reference evidence="3 4" key="1">
    <citation type="submission" date="2020-06" db="EMBL/GenBank/DDBJ databases">
        <authorList>
            <consortium name="Wellcome Sanger Institute Data Sharing"/>
        </authorList>
    </citation>
    <scope>NUCLEOTIDE SEQUENCE [LARGE SCALE GENOMIC DNA]</scope>
</reference>
<reference evidence="3" key="3">
    <citation type="submission" date="2025-09" db="UniProtKB">
        <authorList>
            <consortium name="Ensembl"/>
        </authorList>
    </citation>
    <scope>IDENTIFICATION</scope>
</reference>
<organism evidence="3 4">
    <name type="scientific">Denticeps clupeoides</name>
    <name type="common">denticle herring</name>
    <dbReference type="NCBI Taxonomy" id="299321"/>
    <lineage>
        <taxon>Eukaryota</taxon>
        <taxon>Metazoa</taxon>
        <taxon>Chordata</taxon>
        <taxon>Craniata</taxon>
        <taxon>Vertebrata</taxon>
        <taxon>Euteleostomi</taxon>
        <taxon>Actinopterygii</taxon>
        <taxon>Neopterygii</taxon>
        <taxon>Teleostei</taxon>
        <taxon>Clupei</taxon>
        <taxon>Clupeiformes</taxon>
        <taxon>Denticipitoidei</taxon>
        <taxon>Denticipitidae</taxon>
        <taxon>Denticeps</taxon>
    </lineage>
</organism>
<protein>
    <recommendedName>
        <fullName evidence="2">DUF4939 domain-containing protein</fullName>
    </recommendedName>
</protein>
<dbReference type="Pfam" id="PF16297">
    <property type="entry name" value="DUF4939"/>
    <property type="match status" value="1"/>
</dbReference>
<sequence>MLQLFTQPDQMTEPELRASQLAALCDRIARQENLFGSLSQEVRVLRKRVQEMTAAHRDHEAASVAQSPRPPAVPEPSLPLPERWNGTEGSGEVLLTALSLIFELQPSRYPSARSRIALLLTRLGGSAAEWAAARISSPSSASLSYAEFVEELKLTFCHPDDHRGEPMQLGRTTLTPEEKQRRFREGLCAYCASPTHIRLTCPIRPGRRDTQQISTARPSRPLPP</sequence>
<keyword evidence="4" id="KW-1185">Reference proteome</keyword>
<proteinExistence type="predicted"/>
<dbReference type="Ensembl" id="ENSDCDT00010048990.1">
    <property type="protein sequence ID" value="ENSDCDP00010039221.1"/>
    <property type="gene ID" value="ENSDCDG00010025298.1"/>
</dbReference>
<feature type="domain" description="DUF4939" evidence="2">
    <location>
        <begin position="68"/>
        <end position="161"/>
    </location>
</feature>
<feature type="compositionally biased region" description="Pro residues" evidence="1">
    <location>
        <begin position="68"/>
        <end position="78"/>
    </location>
</feature>
<dbReference type="Proteomes" id="UP000694580">
    <property type="component" value="Chromosome 9"/>
</dbReference>
<evidence type="ECO:0000313" key="3">
    <source>
        <dbReference type="Ensembl" id="ENSDCDP00010039221.1"/>
    </source>
</evidence>
<feature type="region of interest" description="Disordered" evidence="1">
    <location>
        <begin position="55"/>
        <end position="78"/>
    </location>
</feature>
<evidence type="ECO:0000313" key="4">
    <source>
        <dbReference type="Proteomes" id="UP000694580"/>
    </source>
</evidence>
<dbReference type="InterPro" id="IPR032549">
    <property type="entry name" value="DUF4939"/>
</dbReference>
<evidence type="ECO:0000256" key="1">
    <source>
        <dbReference type="SAM" id="MobiDB-lite"/>
    </source>
</evidence>
<evidence type="ECO:0000259" key="2">
    <source>
        <dbReference type="Pfam" id="PF16297"/>
    </source>
</evidence>
<accession>A0AAY4D4B9</accession>
<name>A0AAY4D4B9_9TELE</name>